<reference evidence="2 5" key="2">
    <citation type="submission" date="2020-12" db="EMBL/GenBank/DDBJ databases">
        <title>FDA dAtabase for Regulatory Grade micrObial Sequences (FDA-ARGOS): Supporting development and validation of Infectious Disease Dx tests.</title>
        <authorList>
            <person name="Nelson B."/>
            <person name="Plummer A."/>
            <person name="Tallon L."/>
            <person name="Sadzewicz L."/>
            <person name="Zhao X."/>
            <person name="Boylan J."/>
            <person name="Ott S."/>
            <person name="Bowen H."/>
            <person name="Vavikolanu K."/>
            <person name="Mehta A."/>
            <person name="Aluvathingal J."/>
            <person name="Nadendla S."/>
            <person name="Myers T."/>
            <person name="Yan Y."/>
            <person name="Sichtig H."/>
        </authorList>
    </citation>
    <scope>NUCLEOTIDE SEQUENCE [LARGE SCALE GENOMIC DNA]</scope>
    <source>
        <strain evidence="2 5">FDAARGOS_923</strain>
    </source>
</reference>
<proteinExistence type="predicted"/>
<dbReference type="GeneID" id="92862194"/>
<sequence>MSIASTYEWLEQASSVRELPSFLLPYFKGASKADAAAIVSHLQIHGLFRSWTDGERTMKQLKENGVFQHVRREEQLLCKRWNGPDVPIFILPVDERNRKIRVEFGSKSGLAFSDKLFLFLSADLPRSSISAIMTHEYNHVCRLENMPKEEKKMTLLDTIILEGLAEYAVFERLGEAETAAWTSYYSEKQLRHFQDRFVKPHFDLRRHDGRLFSNILFGKGHYPDMLGYAVGYSIVKKYLSARKLKVADVLAFPSEDFIKLSL</sequence>
<dbReference type="EMBL" id="CP065647">
    <property type="protein sequence ID" value="QPR72221.1"/>
    <property type="molecule type" value="Genomic_DNA"/>
</dbReference>
<name>A0A415IZX0_BACLI</name>
<dbReference type="RefSeq" id="WP_009328844.1">
    <property type="nucleotide sequence ID" value="NZ_BEXU01000009.1"/>
</dbReference>
<dbReference type="OMA" id="LTHEYHH"/>
<dbReference type="Proteomes" id="UP000435910">
    <property type="component" value="Unassembled WGS sequence"/>
</dbReference>
<evidence type="ECO:0000259" key="1">
    <source>
        <dbReference type="Pfam" id="PF10026"/>
    </source>
</evidence>
<dbReference type="AlphaFoldDB" id="A0A415IZX0"/>
<dbReference type="Pfam" id="PF10026">
    <property type="entry name" value="DUF2268"/>
    <property type="match status" value="1"/>
</dbReference>
<protein>
    <submittedName>
        <fullName evidence="2">DUF2268 domain-containing protein</fullName>
    </submittedName>
</protein>
<dbReference type="Proteomes" id="UP000595038">
    <property type="component" value="Chromosome"/>
</dbReference>
<accession>A0A415IZX0</accession>
<dbReference type="InterPro" id="IPR018728">
    <property type="entry name" value="DUF2268"/>
</dbReference>
<dbReference type="EMBL" id="NILC01000021">
    <property type="protein sequence ID" value="TWL28821.1"/>
    <property type="molecule type" value="Genomic_DNA"/>
</dbReference>
<gene>
    <name evidence="3" type="ORF">CHCC16736_3423</name>
    <name evidence="2" type="ORF">I6G80_20790</name>
</gene>
<feature type="domain" description="DUF2268" evidence="1">
    <location>
        <begin position="67"/>
        <end position="259"/>
    </location>
</feature>
<evidence type="ECO:0000313" key="3">
    <source>
        <dbReference type="EMBL" id="TWL28821.1"/>
    </source>
</evidence>
<evidence type="ECO:0000313" key="4">
    <source>
        <dbReference type="Proteomes" id="UP000435910"/>
    </source>
</evidence>
<evidence type="ECO:0000313" key="2">
    <source>
        <dbReference type="EMBL" id="QPR72221.1"/>
    </source>
</evidence>
<reference evidence="3 4" key="1">
    <citation type="submission" date="2019-06" db="EMBL/GenBank/DDBJ databases">
        <title>Genome sequence analysis of &gt;100 Bacillus licheniformis strains suggests intrinsic resistance to this species.</title>
        <authorList>
            <person name="Wels M."/>
            <person name="Siezen R.J."/>
            <person name="Johansen E."/>
            <person name="Stuer-Lauridsen B."/>
            <person name="Bjerre K."/>
            <person name="Nielsen B.K.K."/>
        </authorList>
    </citation>
    <scope>NUCLEOTIDE SEQUENCE [LARGE SCALE GENOMIC DNA]</scope>
    <source>
        <strain evidence="3 4">BAC-16736</strain>
    </source>
</reference>
<organism evidence="3 4">
    <name type="scientific">Bacillus licheniformis</name>
    <dbReference type="NCBI Taxonomy" id="1402"/>
    <lineage>
        <taxon>Bacteria</taxon>
        <taxon>Bacillati</taxon>
        <taxon>Bacillota</taxon>
        <taxon>Bacilli</taxon>
        <taxon>Bacillales</taxon>
        <taxon>Bacillaceae</taxon>
        <taxon>Bacillus</taxon>
    </lineage>
</organism>
<evidence type="ECO:0000313" key="5">
    <source>
        <dbReference type="Proteomes" id="UP000595038"/>
    </source>
</evidence>